<keyword evidence="1" id="KW-0472">Membrane</keyword>
<proteinExistence type="predicted"/>
<dbReference type="SUPFAM" id="SSF103456">
    <property type="entry name" value="Preprotein translocase SecE subunit"/>
    <property type="match status" value="1"/>
</dbReference>
<reference evidence="2 3" key="1">
    <citation type="journal article" date="2014" name="PLoS Genet.">
        <title>The Genome of Spironucleus salmonicida Highlights a Fish Pathogen Adapted to Fluctuating Environments.</title>
        <authorList>
            <person name="Xu F."/>
            <person name="Jerlstrom-Hultqvist J."/>
            <person name="Einarsson E."/>
            <person name="Astvaldsson A."/>
            <person name="Svard S.G."/>
            <person name="Andersson J.O."/>
        </authorList>
    </citation>
    <scope>NUCLEOTIDE SEQUENCE</scope>
    <source>
        <strain evidence="3">ATCC 50377</strain>
    </source>
</reference>
<feature type="transmembrane region" description="Helical" evidence="1">
    <location>
        <begin position="37"/>
        <end position="55"/>
    </location>
</feature>
<keyword evidence="1" id="KW-0812">Transmembrane</keyword>
<keyword evidence="1" id="KW-1133">Transmembrane helix</keyword>
<evidence type="ECO:0000313" key="2">
    <source>
        <dbReference type="EMBL" id="EST43580.1"/>
    </source>
</evidence>
<dbReference type="InterPro" id="IPR023391">
    <property type="entry name" value="Prot_translocase_SecE_dom_sf"/>
</dbReference>
<protein>
    <submittedName>
        <fullName evidence="2">Protein translocase SEC61 complex gamma</fullName>
    </submittedName>
</protein>
<dbReference type="EMBL" id="AUWU02000001">
    <property type="protein sequence ID" value="KAH0577552.1"/>
    <property type="molecule type" value="Genomic_DNA"/>
</dbReference>
<name>V6LG96_9EUKA</name>
<evidence type="ECO:0000313" key="3">
    <source>
        <dbReference type="EMBL" id="KAH0577552.1"/>
    </source>
</evidence>
<sequence length="75" mass="8386">MSNQPRTNSAQLKTYINRQKNFINSCAKPQYDEWKKLAFATGTGIFVIGMAAYVIKAVSYPIFTKFGGMSAIVEE</sequence>
<evidence type="ECO:0000313" key="4">
    <source>
        <dbReference type="Proteomes" id="UP000018208"/>
    </source>
</evidence>
<evidence type="ECO:0000256" key="1">
    <source>
        <dbReference type="SAM" id="Phobius"/>
    </source>
</evidence>
<dbReference type="VEuPathDB" id="GiardiaDB:SS50377_20906"/>
<dbReference type="Proteomes" id="UP000018208">
    <property type="component" value="Unassembled WGS sequence"/>
</dbReference>
<reference evidence="3" key="2">
    <citation type="submission" date="2020-12" db="EMBL/GenBank/DDBJ databases">
        <title>New Spironucleus salmonicida genome in near-complete chromosomes.</title>
        <authorList>
            <person name="Xu F."/>
            <person name="Kurt Z."/>
            <person name="Jimenez-Gonzalez A."/>
            <person name="Astvaldsson A."/>
            <person name="Andersson J.O."/>
            <person name="Svard S.G."/>
        </authorList>
    </citation>
    <scope>NUCLEOTIDE SEQUENCE</scope>
    <source>
        <strain evidence="3">ATCC 50377</strain>
    </source>
</reference>
<gene>
    <name evidence="2" type="ORF">SS50377_16621</name>
    <name evidence="3" type="ORF">SS50377_20906</name>
</gene>
<keyword evidence="4" id="KW-1185">Reference proteome</keyword>
<dbReference type="Gene3D" id="1.20.5.820">
    <property type="entry name" value="Preprotein translocase SecE subunit"/>
    <property type="match status" value="1"/>
</dbReference>
<dbReference type="EMBL" id="KI546135">
    <property type="protein sequence ID" value="EST43580.1"/>
    <property type="molecule type" value="Genomic_DNA"/>
</dbReference>
<organism evidence="2">
    <name type="scientific">Spironucleus salmonicida</name>
    <dbReference type="NCBI Taxonomy" id="348837"/>
    <lineage>
        <taxon>Eukaryota</taxon>
        <taxon>Metamonada</taxon>
        <taxon>Diplomonadida</taxon>
        <taxon>Hexamitidae</taxon>
        <taxon>Hexamitinae</taxon>
        <taxon>Spironucleus</taxon>
    </lineage>
</organism>
<dbReference type="AlphaFoldDB" id="V6LG96"/>
<accession>V6LG96</accession>